<protein>
    <submittedName>
        <fullName evidence="9">Adhesion or S-layer protein</fullName>
    </submittedName>
</protein>
<comment type="caution">
    <text evidence="9">The sequence shown here is derived from an EMBL/GenBank/DDBJ whole genome shotgun (WGS) entry which is preliminary data.</text>
</comment>
<keyword evidence="5 7" id="KW-0472">Membrane</keyword>
<keyword evidence="2" id="KW-1003">Cell membrane</keyword>
<evidence type="ECO:0000256" key="2">
    <source>
        <dbReference type="ARBA" id="ARBA00022475"/>
    </source>
</evidence>
<feature type="transmembrane region" description="Helical" evidence="7">
    <location>
        <begin position="57"/>
        <end position="77"/>
    </location>
</feature>
<dbReference type="PROSITE" id="PS51849">
    <property type="entry name" value="RSGI_N"/>
    <property type="match status" value="1"/>
</dbReference>
<dbReference type="EMBL" id="BAVR01000031">
    <property type="protein sequence ID" value="GAE89173.1"/>
    <property type="molecule type" value="Genomic_DNA"/>
</dbReference>
<dbReference type="Proteomes" id="UP000019109">
    <property type="component" value="Unassembled WGS sequence"/>
</dbReference>
<feature type="domain" description="RsgI N-terminal anti-sigma" evidence="8">
    <location>
        <begin position="3"/>
        <end position="50"/>
    </location>
</feature>
<feature type="compositionally biased region" description="Low complexity" evidence="6">
    <location>
        <begin position="279"/>
        <end position="315"/>
    </location>
</feature>
<evidence type="ECO:0000313" key="9">
    <source>
        <dbReference type="EMBL" id="GAE89173.1"/>
    </source>
</evidence>
<sequence length="361" mass="40258">MKYQGIVLKLTKNRAIVSTNDFQCYYIKRSPTIYVGKEVEFTNKDIIVNKSVLIKPALSVACFIFVIACFLSISRIIDLNNSLMNPKVFAYISVDINPSFELEIDDAGNVLKLNPLNEDSKTYVNRLKIGKINVSSAIDIIISEAIKSNAINETEKDCVLISGTLNSKKEEQSEKYMVEKEKLDNMMDSLKESIERNGKANVYIVQADMDEREAARIEGVSTGRYVLYNKYKDLENEISFEEAKKADVDELIKGILEEEPGKEKPQETLAPTSAPMPEPTITSTSTPTSAPSPTSTSTSTLKPTPKSAPTSTPTPTLTPTPTPSPTPTAKIAYWQFMRFESSNYRGYYIRVKSFDACIDIC</sequence>
<name>W4V8L5_9FIRM</name>
<evidence type="ECO:0000256" key="1">
    <source>
        <dbReference type="ARBA" id="ARBA00004162"/>
    </source>
</evidence>
<dbReference type="RefSeq" id="WP_243467500.1">
    <property type="nucleotide sequence ID" value="NZ_BAVR01000031.1"/>
</dbReference>
<feature type="compositionally biased region" description="Pro residues" evidence="6">
    <location>
        <begin position="316"/>
        <end position="326"/>
    </location>
</feature>
<dbReference type="GO" id="GO:0005886">
    <property type="term" value="C:plasma membrane"/>
    <property type="evidence" value="ECO:0007669"/>
    <property type="project" value="UniProtKB-SubCell"/>
</dbReference>
<keyword evidence="3 7" id="KW-0812">Transmembrane</keyword>
<evidence type="ECO:0000256" key="7">
    <source>
        <dbReference type="SAM" id="Phobius"/>
    </source>
</evidence>
<dbReference type="InterPro" id="IPR024449">
    <property type="entry name" value="Anti-sigma_RsgI_N"/>
</dbReference>
<evidence type="ECO:0000313" key="10">
    <source>
        <dbReference type="Proteomes" id="UP000019109"/>
    </source>
</evidence>
<dbReference type="Pfam" id="PF23750">
    <property type="entry name" value="RsgI_M"/>
    <property type="match status" value="1"/>
</dbReference>
<accession>W4V8L5</accession>
<evidence type="ECO:0000256" key="4">
    <source>
        <dbReference type="ARBA" id="ARBA00022989"/>
    </source>
</evidence>
<keyword evidence="10" id="KW-1185">Reference proteome</keyword>
<evidence type="ECO:0000256" key="6">
    <source>
        <dbReference type="SAM" id="MobiDB-lite"/>
    </source>
</evidence>
<dbReference type="STRING" id="1294263.JCM21531_2675"/>
<evidence type="ECO:0000256" key="5">
    <source>
        <dbReference type="ARBA" id="ARBA00023136"/>
    </source>
</evidence>
<keyword evidence="4 7" id="KW-1133">Transmembrane helix</keyword>
<proteinExistence type="predicted"/>
<feature type="compositionally biased region" description="Basic and acidic residues" evidence="6">
    <location>
        <begin position="256"/>
        <end position="266"/>
    </location>
</feature>
<organism evidence="9 10">
    <name type="scientific">Acetivibrio straminisolvens JCM 21531</name>
    <dbReference type="NCBI Taxonomy" id="1294263"/>
    <lineage>
        <taxon>Bacteria</taxon>
        <taxon>Bacillati</taxon>
        <taxon>Bacillota</taxon>
        <taxon>Clostridia</taxon>
        <taxon>Eubacteriales</taxon>
        <taxon>Oscillospiraceae</taxon>
        <taxon>Acetivibrio</taxon>
    </lineage>
</organism>
<comment type="subcellular location">
    <subcellularLocation>
        <location evidence="1">Cell membrane</location>
        <topology evidence="1">Single-pass membrane protein</topology>
    </subcellularLocation>
</comment>
<dbReference type="Pfam" id="PF12791">
    <property type="entry name" value="RsgI_N"/>
    <property type="match status" value="1"/>
</dbReference>
<reference evidence="9" key="1">
    <citation type="journal article" date="2014" name="Genome Announc.">
        <title>Draft Genome Sequence of Clostridium straminisolvens Strain JCM 21531T, Isolated from a Cellulose-Degrading Bacterial Community.</title>
        <authorList>
            <person name="Yuki M."/>
            <person name="Oshima K."/>
            <person name="Suda W."/>
            <person name="Sakamoto M."/>
            <person name="Kitamura K."/>
            <person name="Iida T."/>
            <person name="Hattori M."/>
            <person name="Ohkuma M."/>
        </authorList>
    </citation>
    <scope>NUCLEOTIDE SEQUENCE [LARGE SCALE GENOMIC DNA]</scope>
    <source>
        <strain evidence="9">JCM 21531</strain>
    </source>
</reference>
<dbReference type="InterPro" id="IPR055431">
    <property type="entry name" value="RsgI_M"/>
</dbReference>
<evidence type="ECO:0000259" key="8">
    <source>
        <dbReference type="PROSITE" id="PS51849"/>
    </source>
</evidence>
<feature type="region of interest" description="Disordered" evidence="6">
    <location>
        <begin position="256"/>
        <end position="327"/>
    </location>
</feature>
<gene>
    <name evidence="9" type="ORF">JCM21531_2675</name>
</gene>
<evidence type="ECO:0000256" key="3">
    <source>
        <dbReference type="ARBA" id="ARBA00022692"/>
    </source>
</evidence>
<dbReference type="AlphaFoldDB" id="W4V8L5"/>